<keyword evidence="3" id="KW-1185">Reference proteome</keyword>
<accession>A0ABT8EVT8</accession>
<dbReference type="PANTHER" id="PTHR10953:SF102">
    <property type="entry name" value="ADENYLYLTRANSFERASE AND SULFURTRANSFERASE MOCS3"/>
    <property type="match status" value="1"/>
</dbReference>
<dbReference type="Pfam" id="PF00581">
    <property type="entry name" value="Rhodanese"/>
    <property type="match status" value="1"/>
</dbReference>
<proteinExistence type="predicted"/>
<evidence type="ECO:0000259" key="1">
    <source>
        <dbReference type="PROSITE" id="PS50206"/>
    </source>
</evidence>
<dbReference type="CDD" id="cd00757">
    <property type="entry name" value="ThiF_MoeB_HesA_family"/>
    <property type="match status" value="1"/>
</dbReference>
<evidence type="ECO:0000313" key="3">
    <source>
        <dbReference type="Proteomes" id="UP001168537"/>
    </source>
</evidence>
<dbReference type="InterPro" id="IPR035985">
    <property type="entry name" value="Ubiquitin-activating_enz"/>
</dbReference>
<dbReference type="NCBIfam" id="NF004281">
    <property type="entry name" value="PRK05690.1"/>
    <property type="match status" value="1"/>
</dbReference>
<dbReference type="CDD" id="cd00158">
    <property type="entry name" value="RHOD"/>
    <property type="match status" value="1"/>
</dbReference>
<dbReference type="Pfam" id="PF00899">
    <property type="entry name" value="ThiF"/>
    <property type="match status" value="1"/>
</dbReference>
<dbReference type="Proteomes" id="UP001168537">
    <property type="component" value="Unassembled WGS sequence"/>
</dbReference>
<dbReference type="NCBIfam" id="NF005902">
    <property type="entry name" value="PRK07878.1"/>
    <property type="match status" value="1"/>
</dbReference>
<dbReference type="Gene3D" id="3.40.50.720">
    <property type="entry name" value="NAD(P)-binding Rossmann-like Domain"/>
    <property type="match status" value="1"/>
</dbReference>
<comment type="caution">
    <text evidence="2">The sequence shown here is derived from an EMBL/GenBank/DDBJ whole genome shotgun (WGS) entry which is preliminary data.</text>
</comment>
<dbReference type="PANTHER" id="PTHR10953">
    <property type="entry name" value="UBIQUITIN-ACTIVATING ENZYME E1"/>
    <property type="match status" value="1"/>
</dbReference>
<dbReference type="InterPro" id="IPR000594">
    <property type="entry name" value="ThiF_NAD_FAD-bd"/>
</dbReference>
<feature type="domain" description="Rhodanese" evidence="1">
    <location>
        <begin position="307"/>
        <end position="400"/>
    </location>
</feature>
<dbReference type="SUPFAM" id="SSF69572">
    <property type="entry name" value="Activating enzymes of the ubiquitin-like proteins"/>
    <property type="match status" value="1"/>
</dbReference>
<dbReference type="InterPro" id="IPR036873">
    <property type="entry name" value="Rhodanese-like_dom_sf"/>
</dbReference>
<dbReference type="RefSeq" id="WP_300961385.1">
    <property type="nucleotide sequence ID" value="NZ_JAUHJR010000005.1"/>
</dbReference>
<keyword evidence="2" id="KW-0808">Transferase</keyword>
<protein>
    <submittedName>
        <fullName evidence="2">Adenylyltransferase/sulfurtransferase MoeZ</fullName>
    </submittedName>
</protein>
<dbReference type="InterPro" id="IPR045886">
    <property type="entry name" value="ThiF/MoeB/HesA"/>
</dbReference>
<dbReference type="Gene3D" id="3.40.250.10">
    <property type="entry name" value="Rhodanese-like domain"/>
    <property type="match status" value="1"/>
</dbReference>
<sequence>MSFPPLVEPADELTIDEVRRYSRHLIIPDVGMSGQKRLKNAKVLVIGAGGLGSPALLYLAAAGVGTLGIAEFDEVDESNLQRQIIHGQSDIGKSKALSAKESIAEANPYVEVVLHEERLDNDNVMDVFRGYDLIVDGTDNFATRYMVNDAAYFLGIPYVWGSIYRFDGQASVFAPTMADDAPCYRCLYPEPPPPGMVPSCAEGGVLGVLCAAIGSIQVNEAIKVLTGIGDPAIGKLVIYDALELEWRKLKVRKDPSCALCGENPTVTGLIDYDAFCGAISDEAADAAAGSTISVTQLEHMLKEREEGSRDFVLVDVREPNEYEINKIPGSVLIPKGEFLNGSALEKLPPVDAGKQVVMHCKSGVRSAETLAIVKGAGYADAVHVGGGVVAWVNQVDPSQPSY</sequence>
<keyword evidence="2" id="KW-0548">Nucleotidyltransferase</keyword>
<reference evidence="2" key="1">
    <citation type="submission" date="2023-06" db="EMBL/GenBank/DDBJ databases">
        <title>Draft genome sequence of Nocardioides sp. SOB72.</title>
        <authorList>
            <person name="Zhang G."/>
        </authorList>
    </citation>
    <scope>NUCLEOTIDE SEQUENCE</scope>
    <source>
        <strain evidence="2">SOB72</strain>
    </source>
</reference>
<evidence type="ECO:0000313" key="2">
    <source>
        <dbReference type="EMBL" id="MDN4162214.1"/>
    </source>
</evidence>
<dbReference type="EMBL" id="JAUHJR010000005">
    <property type="protein sequence ID" value="MDN4162214.1"/>
    <property type="molecule type" value="Genomic_DNA"/>
</dbReference>
<name>A0ABT8EVT8_9ACTN</name>
<organism evidence="2 3">
    <name type="scientific">Nocardioides abyssi</name>
    <dbReference type="NCBI Taxonomy" id="3058370"/>
    <lineage>
        <taxon>Bacteria</taxon>
        <taxon>Bacillati</taxon>
        <taxon>Actinomycetota</taxon>
        <taxon>Actinomycetes</taxon>
        <taxon>Propionibacteriales</taxon>
        <taxon>Nocardioidaceae</taxon>
        <taxon>Nocardioides</taxon>
    </lineage>
</organism>
<dbReference type="SMART" id="SM00450">
    <property type="entry name" value="RHOD"/>
    <property type="match status" value="1"/>
</dbReference>
<gene>
    <name evidence="2" type="primary">moeZ</name>
    <name evidence="2" type="ORF">QWY29_12690</name>
</gene>
<dbReference type="InterPro" id="IPR001763">
    <property type="entry name" value="Rhodanese-like_dom"/>
</dbReference>
<dbReference type="PROSITE" id="PS50206">
    <property type="entry name" value="RHODANESE_3"/>
    <property type="match status" value="1"/>
</dbReference>
<dbReference type="GO" id="GO:0016779">
    <property type="term" value="F:nucleotidyltransferase activity"/>
    <property type="evidence" value="ECO:0007669"/>
    <property type="project" value="UniProtKB-KW"/>
</dbReference>